<evidence type="ECO:0000256" key="1">
    <source>
        <dbReference type="ARBA" id="ARBA00001703"/>
    </source>
</evidence>
<keyword evidence="12" id="KW-0732">Signal</keyword>
<dbReference type="EC" id="3.4.11.-" evidence="24"/>
<evidence type="ECO:0000256" key="17">
    <source>
        <dbReference type="ARBA" id="ARBA00022989"/>
    </source>
</evidence>
<evidence type="ECO:0000256" key="4">
    <source>
        <dbReference type="ARBA" id="ARBA00010136"/>
    </source>
</evidence>
<keyword evidence="6 24" id="KW-0031">Aminopeptidase</keyword>
<evidence type="ECO:0000256" key="5">
    <source>
        <dbReference type="ARBA" id="ARBA00011748"/>
    </source>
</evidence>
<dbReference type="GO" id="GO:0005886">
    <property type="term" value="C:plasma membrane"/>
    <property type="evidence" value="ECO:0007669"/>
    <property type="project" value="UniProtKB-SubCell"/>
</dbReference>
<dbReference type="InterPro" id="IPR042097">
    <property type="entry name" value="Aminopeptidase_N-like_N_sf"/>
</dbReference>
<keyword evidence="14 23" id="KW-0862">Zinc</keyword>
<evidence type="ECO:0000256" key="9">
    <source>
        <dbReference type="ARBA" id="ARBA00022670"/>
    </source>
</evidence>
<dbReference type="Proteomes" id="UP000504618">
    <property type="component" value="Unplaced"/>
</dbReference>
<comment type="subunit">
    <text evidence="5">Homodimer; disulfide-linked.</text>
</comment>
<feature type="domain" description="ERAP1-like C-terminal" evidence="26">
    <location>
        <begin position="495"/>
        <end position="697"/>
    </location>
</feature>
<dbReference type="Gene3D" id="1.10.390.10">
    <property type="entry name" value="Neutral Protease Domain 2"/>
    <property type="match status" value="1"/>
</dbReference>
<dbReference type="Pfam" id="PF17900">
    <property type="entry name" value="Peptidase_M1_N"/>
    <property type="match status" value="1"/>
</dbReference>
<evidence type="ECO:0000256" key="2">
    <source>
        <dbReference type="ARBA" id="ARBA00004401"/>
    </source>
</evidence>
<evidence type="ECO:0000313" key="28">
    <source>
        <dbReference type="Proteomes" id="UP000504618"/>
    </source>
</evidence>
<evidence type="ECO:0000256" key="11">
    <source>
        <dbReference type="ARBA" id="ARBA00022723"/>
    </source>
</evidence>
<evidence type="ECO:0000256" key="16">
    <source>
        <dbReference type="ARBA" id="ARBA00022968"/>
    </source>
</evidence>
<evidence type="ECO:0000256" key="7">
    <source>
        <dbReference type="ARBA" id="ARBA00022475"/>
    </source>
</evidence>
<evidence type="ECO:0000256" key="18">
    <source>
        <dbReference type="ARBA" id="ARBA00023049"/>
    </source>
</evidence>
<evidence type="ECO:0000256" key="22">
    <source>
        <dbReference type="ARBA" id="ARBA00023288"/>
    </source>
</evidence>
<dbReference type="InterPro" id="IPR050344">
    <property type="entry name" value="Peptidase_M1_aminopeptidases"/>
</dbReference>
<keyword evidence="7" id="KW-1003">Cell membrane</keyword>
<evidence type="ECO:0000256" key="23">
    <source>
        <dbReference type="PIRSR" id="PIRSR634016-3"/>
    </source>
</evidence>
<feature type="binding site" evidence="23">
    <location>
        <position position="206"/>
    </location>
    <ligand>
        <name>Zn(2+)</name>
        <dbReference type="ChEBI" id="CHEBI:29105"/>
        <note>catalytic</note>
    </ligand>
</feature>
<keyword evidence="9 24" id="KW-0645">Protease</keyword>
<dbReference type="GO" id="GO:0070006">
    <property type="term" value="F:metalloaminopeptidase activity"/>
    <property type="evidence" value="ECO:0007669"/>
    <property type="project" value="TreeGrafter"/>
</dbReference>
<keyword evidence="20" id="KW-1015">Disulfide bond</keyword>
<dbReference type="PRINTS" id="PR00756">
    <property type="entry name" value="ALADIPTASE"/>
</dbReference>
<gene>
    <name evidence="29" type="primary">LOC112456922</name>
</gene>
<dbReference type="InterPro" id="IPR024571">
    <property type="entry name" value="ERAP1-like_C_dom"/>
</dbReference>
<dbReference type="InterPro" id="IPR034016">
    <property type="entry name" value="M1_APN-typ"/>
</dbReference>
<evidence type="ECO:0000256" key="6">
    <source>
        <dbReference type="ARBA" id="ARBA00022438"/>
    </source>
</evidence>
<dbReference type="InterPro" id="IPR014782">
    <property type="entry name" value="Peptidase_M1_dom"/>
</dbReference>
<evidence type="ECO:0000313" key="29">
    <source>
        <dbReference type="RefSeq" id="XP_024875503.1"/>
    </source>
</evidence>
<dbReference type="Gene3D" id="2.60.40.1910">
    <property type="match status" value="1"/>
</dbReference>
<dbReference type="InterPro" id="IPR027268">
    <property type="entry name" value="Peptidase_M4/M1_CTD_sf"/>
</dbReference>
<comment type="cofactor">
    <cofactor evidence="23 24">
        <name>Zn(2+)</name>
        <dbReference type="ChEBI" id="CHEBI:29105"/>
    </cofactor>
    <text evidence="23 24">Binds 1 zinc ion per subunit.</text>
</comment>
<keyword evidence="28" id="KW-1185">Reference proteome</keyword>
<dbReference type="Gene3D" id="2.60.40.1730">
    <property type="entry name" value="tricorn interacting facor f3 domain"/>
    <property type="match status" value="1"/>
</dbReference>
<dbReference type="CDD" id="cd09601">
    <property type="entry name" value="M1_APN-Q_like"/>
    <property type="match status" value="1"/>
</dbReference>
<dbReference type="Pfam" id="PF01433">
    <property type="entry name" value="Peptidase_M1"/>
    <property type="match status" value="1"/>
</dbReference>
<keyword evidence="16" id="KW-0735">Signal-anchor</keyword>
<evidence type="ECO:0000256" key="13">
    <source>
        <dbReference type="ARBA" id="ARBA00022801"/>
    </source>
</evidence>
<dbReference type="RefSeq" id="XP_024875503.1">
    <property type="nucleotide sequence ID" value="XM_025019735.1"/>
</dbReference>
<dbReference type="GO" id="GO:0042277">
    <property type="term" value="F:peptide binding"/>
    <property type="evidence" value="ECO:0007669"/>
    <property type="project" value="TreeGrafter"/>
</dbReference>
<dbReference type="PANTHER" id="PTHR11533:SF276">
    <property type="entry name" value="GLUTAMYL AMINOPEPTIDASE"/>
    <property type="match status" value="1"/>
</dbReference>
<keyword evidence="15" id="KW-0106">Calcium</keyword>
<dbReference type="FunFam" id="2.60.40.1910:FF:000008">
    <property type="entry name" value="Aminopeptidase"/>
    <property type="match status" value="1"/>
</dbReference>
<keyword evidence="22" id="KW-0449">Lipoprotein</keyword>
<keyword evidence="17" id="KW-1133">Transmembrane helix</keyword>
<dbReference type="GO" id="GO:0005737">
    <property type="term" value="C:cytoplasm"/>
    <property type="evidence" value="ECO:0007669"/>
    <property type="project" value="TreeGrafter"/>
</dbReference>
<keyword evidence="10" id="KW-0812">Transmembrane</keyword>
<evidence type="ECO:0000259" key="26">
    <source>
        <dbReference type="Pfam" id="PF11838"/>
    </source>
</evidence>
<evidence type="ECO:0000256" key="3">
    <source>
        <dbReference type="ARBA" id="ARBA00004609"/>
    </source>
</evidence>
<dbReference type="GO" id="GO:0006508">
    <property type="term" value="P:proteolysis"/>
    <property type="evidence" value="ECO:0007669"/>
    <property type="project" value="UniProtKB-KW"/>
</dbReference>
<dbReference type="Gene3D" id="1.25.50.20">
    <property type="match status" value="2"/>
</dbReference>
<dbReference type="GO" id="GO:0005615">
    <property type="term" value="C:extracellular space"/>
    <property type="evidence" value="ECO:0007669"/>
    <property type="project" value="TreeGrafter"/>
</dbReference>
<dbReference type="PANTHER" id="PTHR11533">
    <property type="entry name" value="PROTEASE M1 ZINC METALLOPROTEASE"/>
    <property type="match status" value="1"/>
</dbReference>
<accession>A0A6J1Q1F1</accession>
<sequence>MQFVGNFPKGDFPKNGFMKILYTDQKGDNTLAATFFKPNSARRMFPCWDEPGLKATFSISVMHRQEYKVMSNMLVQKQYNVGNGMMWTHFHHTPTMSTYLVGIVIVPNFFRVGNAVSVWCKWSLQPQARFVRTIAEKVMPLLEWYTDRFKGTTKIDHVMVPNYPVNGMETWGLIIYDESKVVYDESTDPTFRRREVASLVANKLVHQWFSNYVTPSWWSHVWISEGFAAFFEAYFLNKIFEDWRTMDFLVTERMHDSLYLDTGSLDSITLKLHNTLEYNELFGNEVFNKAPAILRMLYHAVGEKVFRKGIITYLGKNSFGSVTSDDLWNAMQSALQMAPYIPYMHEQQDFKIKDVMDTWINQNRYPVLNVTINYETGEVAVTQKCFRATKRINNNEWWIPMTYTDQSNLDFSRTMPNNWLGPNQTSRVEINTRDWIIVNVQQTAYCRVYYDTTNMERIIRYLNSEEYTKIHVLNRAQIVDDAFAFLLEDQLDSSSYISEIFDGLLQKIGYEENPNDDDITKMLRLDATKWACTVGHAECKRRAAVKLSEHLTNPDTHKVPQWWQDWTYCFGLTVANRTTWEKMIELYQRISDKKLWKTLNCAENPNIIINYLNIIASNTTLFNHIDHAFIFNLILQNHARNDLVLDYILENFDNIKPRSLPTYLTIQNIIWSVFSNQQISKVKKFAETYFHQDSDTLLTIINTIKRHKKNLKQSVDTFTKHFGKH</sequence>
<evidence type="ECO:0000256" key="15">
    <source>
        <dbReference type="ARBA" id="ARBA00022837"/>
    </source>
</evidence>
<keyword evidence="21" id="KW-0325">Glycoprotein</keyword>
<feature type="domain" description="Peptidase M1 membrane alanine aminopeptidase" evidence="25">
    <location>
        <begin position="136"/>
        <end position="359"/>
    </location>
</feature>
<dbReference type="InterPro" id="IPR001930">
    <property type="entry name" value="Peptidase_M1"/>
</dbReference>
<keyword evidence="19" id="KW-0472">Membrane</keyword>
<protein>
    <recommendedName>
        <fullName evidence="24">Aminopeptidase</fullName>
        <ecNumber evidence="24">3.4.11.-</ecNumber>
    </recommendedName>
</protein>
<evidence type="ECO:0000256" key="19">
    <source>
        <dbReference type="ARBA" id="ARBA00023136"/>
    </source>
</evidence>
<keyword evidence="11 23" id="KW-0479">Metal-binding</keyword>
<dbReference type="GO" id="GO:0098552">
    <property type="term" value="C:side of membrane"/>
    <property type="evidence" value="ECO:0007669"/>
    <property type="project" value="UniProtKB-KW"/>
</dbReference>
<dbReference type="GeneID" id="112456922"/>
<dbReference type="SUPFAM" id="SSF55486">
    <property type="entry name" value="Metalloproteases ('zincins'), catalytic domain"/>
    <property type="match status" value="1"/>
</dbReference>
<evidence type="ECO:0000256" key="8">
    <source>
        <dbReference type="ARBA" id="ARBA00022622"/>
    </source>
</evidence>
<evidence type="ECO:0000256" key="14">
    <source>
        <dbReference type="ARBA" id="ARBA00022833"/>
    </source>
</evidence>
<evidence type="ECO:0000259" key="27">
    <source>
        <dbReference type="Pfam" id="PF17900"/>
    </source>
</evidence>
<evidence type="ECO:0000256" key="12">
    <source>
        <dbReference type="ARBA" id="ARBA00022729"/>
    </source>
</evidence>
<dbReference type="SUPFAM" id="SSF63737">
    <property type="entry name" value="Leukotriene A4 hydrolase N-terminal domain"/>
    <property type="match status" value="1"/>
</dbReference>
<feature type="binding site" evidence="23">
    <location>
        <position position="225"/>
    </location>
    <ligand>
        <name>Zn(2+)</name>
        <dbReference type="ChEBI" id="CHEBI:29105"/>
        <note>catalytic</note>
    </ligand>
</feature>
<organism evidence="28 29">
    <name type="scientific">Temnothorax curvispinosus</name>
    <dbReference type="NCBI Taxonomy" id="300111"/>
    <lineage>
        <taxon>Eukaryota</taxon>
        <taxon>Metazoa</taxon>
        <taxon>Ecdysozoa</taxon>
        <taxon>Arthropoda</taxon>
        <taxon>Hexapoda</taxon>
        <taxon>Insecta</taxon>
        <taxon>Pterygota</taxon>
        <taxon>Neoptera</taxon>
        <taxon>Endopterygota</taxon>
        <taxon>Hymenoptera</taxon>
        <taxon>Apocrita</taxon>
        <taxon>Aculeata</taxon>
        <taxon>Formicoidea</taxon>
        <taxon>Formicidae</taxon>
        <taxon>Myrmicinae</taxon>
        <taxon>Temnothorax</taxon>
    </lineage>
</organism>
<dbReference type="InterPro" id="IPR045357">
    <property type="entry name" value="Aminopeptidase_N-like_N"/>
</dbReference>
<comment type="catalytic activity">
    <reaction evidence="1">
        <text>Release of N-terminal glutamate (and to a lesser extent aspartate) from a peptide.</text>
        <dbReference type="EC" id="3.4.11.7"/>
    </reaction>
</comment>
<proteinExistence type="inferred from homology"/>
<reference evidence="29" key="1">
    <citation type="submission" date="2025-08" db="UniProtKB">
        <authorList>
            <consortium name="RefSeq"/>
        </authorList>
    </citation>
    <scope>IDENTIFICATION</scope>
    <source>
        <tissue evidence="29">Whole body</tissue>
    </source>
</reference>
<evidence type="ECO:0000259" key="25">
    <source>
        <dbReference type="Pfam" id="PF01433"/>
    </source>
</evidence>
<evidence type="ECO:0000256" key="21">
    <source>
        <dbReference type="ARBA" id="ARBA00023180"/>
    </source>
</evidence>
<comment type="similarity">
    <text evidence="4 24">Belongs to the peptidase M1 family.</text>
</comment>
<feature type="domain" description="Aminopeptidase N-like N-terminal" evidence="27">
    <location>
        <begin position="13"/>
        <end position="100"/>
    </location>
</feature>
<name>A0A6J1Q1F1_9HYME</name>
<keyword evidence="8" id="KW-0336">GPI-anchor</keyword>
<comment type="subcellular location">
    <subcellularLocation>
        <location evidence="3">Cell membrane</location>
        <topology evidence="3">Lipid-anchor</topology>
        <topology evidence="3">GPI-anchor</topology>
    </subcellularLocation>
    <subcellularLocation>
        <location evidence="2">Cell membrane</location>
        <topology evidence="2">Single-pass type II membrane protein</topology>
    </subcellularLocation>
</comment>
<dbReference type="OrthoDB" id="510539at2759"/>
<dbReference type="Pfam" id="PF11838">
    <property type="entry name" value="ERAP1_C"/>
    <property type="match status" value="1"/>
</dbReference>
<evidence type="ECO:0000256" key="24">
    <source>
        <dbReference type="RuleBase" id="RU364040"/>
    </source>
</evidence>
<keyword evidence="13 24" id="KW-0378">Hydrolase</keyword>
<dbReference type="GO" id="GO:0004230">
    <property type="term" value="F:glutamyl aminopeptidase activity"/>
    <property type="evidence" value="ECO:0007669"/>
    <property type="project" value="UniProtKB-EC"/>
</dbReference>
<evidence type="ECO:0000256" key="10">
    <source>
        <dbReference type="ARBA" id="ARBA00022692"/>
    </source>
</evidence>
<dbReference type="GO" id="GO:0043171">
    <property type="term" value="P:peptide catabolic process"/>
    <property type="evidence" value="ECO:0007669"/>
    <property type="project" value="TreeGrafter"/>
</dbReference>
<evidence type="ECO:0000256" key="20">
    <source>
        <dbReference type="ARBA" id="ARBA00023157"/>
    </source>
</evidence>
<keyword evidence="18 24" id="KW-0482">Metalloprotease</keyword>
<dbReference type="AlphaFoldDB" id="A0A6J1Q1F1"/>
<dbReference type="GO" id="GO:0008270">
    <property type="term" value="F:zinc ion binding"/>
    <property type="evidence" value="ECO:0007669"/>
    <property type="project" value="UniProtKB-UniRule"/>
</dbReference>